<accession>R9S518</accession>
<evidence type="ECO:0000256" key="2">
    <source>
        <dbReference type="ARBA" id="ARBA00005061"/>
    </source>
</evidence>
<evidence type="ECO:0000313" key="11">
    <source>
        <dbReference type="EMBL" id="AGN11276.1"/>
    </source>
</evidence>
<dbReference type="PANTHER" id="PTHR12589">
    <property type="entry name" value="PYRUVOYL TETRAHYDROBIOPTERIN SYNTHASE"/>
    <property type="match status" value="1"/>
</dbReference>
<dbReference type="KEGG" id="saga:M5M_01823"/>
<comment type="cofactor">
    <cofactor evidence="1">
        <name>Zn(2+)</name>
        <dbReference type="ChEBI" id="CHEBI:29105"/>
    </cofactor>
</comment>
<keyword evidence="6" id="KW-0479">Metal-binding</keyword>
<dbReference type="GO" id="GO:0046872">
    <property type="term" value="F:metal ion binding"/>
    <property type="evidence" value="ECO:0007669"/>
    <property type="project" value="UniProtKB-KW"/>
</dbReference>
<dbReference type="Proteomes" id="UP000000466">
    <property type="component" value="Chromosome"/>
</dbReference>
<keyword evidence="7" id="KW-0862">Zinc</keyword>
<keyword evidence="8" id="KW-0456">Lyase</keyword>
<organism evidence="11 12">
    <name type="scientific">Simiduia agarivorans (strain DSM 21679 / JCM 13881 / BCRC 17597 / SA1)</name>
    <dbReference type="NCBI Taxonomy" id="1117647"/>
    <lineage>
        <taxon>Bacteria</taxon>
        <taxon>Pseudomonadati</taxon>
        <taxon>Pseudomonadota</taxon>
        <taxon>Gammaproteobacteria</taxon>
        <taxon>Cellvibrionales</taxon>
        <taxon>Cellvibrionaceae</taxon>
        <taxon>Simiduia</taxon>
    </lineage>
</organism>
<evidence type="ECO:0000256" key="7">
    <source>
        <dbReference type="ARBA" id="ARBA00022833"/>
    </source>
</evidence>
<evidence type="ECO:0000256" key="1">
    <source>
        <dbReference type="ARBA" id="ARBA00001947"/>
    </source>
</evidence>
<protein>
    <recommendedName>
        <fullName evidence="5">6-carboxy-5,6,7,8-tetrahydropterin synthase</fullName>
        <ecNumber evidence="4">4.1.2.50</ecNumber>
    </recommendedName>
    <alternativeName>
        <fullName evidence="9">Queuosine biosynthesis protein QueD</fullName>
    </alternativeName>
</protein>
<dbReference type="UniPathway" id="UPA00391"/>
<dbReference type="InterPro" id="IPR038418">
    <property type="entry name" value="6-PTP_synth/QueD_sf"/>
</dbReference>
<dbReference type="Pfam" id="PF01242">
    <property type="entry name" value="PTPS"/>
    <property type="match status" value="1"/>
</dbReference>
<comment type="catalytic activity">
    <reaction evidence="10">
        <text>7,8-dihydroneopterin 3'-triphosphate + H2O = 6-carboxy-5,6,7,8-tetrahydropterin + triphosphate + acetaldehyde + 2 H(+)</text>
        <dbReference type="Rhea" id="RHEA:27966"/>
        <dbReference type="ChEBI" id="CHEBI:15343"/>
        <dbReference type="ChEBI" id="CHEBI:15377"/>
        <dbReference type="ChEBI" id="CHEBI:15378"/>
        <dbReference type="ChEBI" id="CHEBI:18036"/>
        <dbReference type="ChEBI" id="CHEBI:58462"/>
        <dbReference type="ChEBI" id="CHEBI:61032"/>
        <dbReference type="EC" id="4.1.2.50"/>
    </reaction>
</comment>
<dbReference type="EC" id="4.1.2.50" evidence="4"/>
<evidence type="ECO:0000256" key="6">
    <source>
        <dbReference type="ARBA" id="ARBA00022723"/>
    </source>
</evidence>
<evidence type="ECO:0000256" key="9">
    <source>
        <dbReference type="ARBA" id="ARBA00031449"/>
    </source>
</evidence>
<comment type="pathway">
    <text evidence="2">Purine metabolism; 7-cyano-7-deazaguanine biosynthesis.</text>
</comment>
<sequence length="166" mass="18843">MSSLITIEVNKEDMKFSAAHFTIFSATERERLHGHNFRVSMSISSPANRNGLAFSYKILKDKMRALCDELDEYTLLPAQSQYLALKHEGDAIVAHFNGETLWFAKSDCKLLPIPNTTVEAFATYLLDRFLHDDDFVSRYDIAQVEMKVSSGPGQWGSCIWREASDI</sequence>
<dbReference type="HOGENOM" id="CLU_111016_3_0_6"/>
<keyword evidence="12" id="KW-1185">Reference proteome</keyword>
<dbReference type="SUPFAM" id="SSF55620">
    <property type="entry name" value="Tetrahydrobiopterin biosynthesis enzymes-like"/>
    <property type="match status" value="1"/>
</dbReference>
<gene>
    <name evidence="11" type="ordered locus">M5M_01823</name>
</gene>
<dbReference type="GO" id="GO:0070497">
    <property type="term" value="F:6-carboxytetrahydropterin synthase activity"/>
    <property type="evidence" value="ECO:0007669"/>
    <property type="project" value="UniProtKB-EC"/>
</dbReference>
<evidence type="ECO:0000256" key="3">
    <source>
        <dbReference type="ARBA" id="ARBA00008900"/>
    </source>
</evidence>
<evidence type="ECO:0000256" key="5">
    <source>
        <dbReference type="ARBA" id="ARBA00018141"/>
    </source>
</evidence>
<dbReference type="STRING" id="1117647.M5M_01823"/>
<proteinExistence type="inferred from homology"/>
<dbReference type="AlphaFoldDB" id="R9S518"/>
<dbReference type="RefSeq" id="WP_016389163.1">
    <property type="nucleotide sequence ID" value="NC_018868.3"/>
</dbReference>
<dbReference type="Gene3D" id="3.30.479.10">
    <property type="entry name" value="6-pyruvoyl tetrahydropterin synthase/QueD"/>
    <property type="match status" value="1"/>
</dbReference>
<evidence type="ECO:0000256" key="4">
    <source>
        <dbReference type="ARBA" id="ARBA00012982"/>
    </source>
</evidence>
<dbReference type="eggNOG" id="COG0720">
    <property type="taxonomic scope" value="Bacteria"/>
</dbReference>
<evidence type="ECO:0000256" key="8">
    <source>
        <dbReference type="ARBA" id="ARBA00023239"/>
    </source>
</evidence>
<evidence type="ECO:0000313" key="12">
    <source>
        <dbReference type="Proteomes" id="UP000000466"/>
    </source>
</evidence>
<evidence type="ECO:0000256" key="10">
    <source>
        <dbReference type="ARBA" id="ARBA00048807"/>
    </source>
</evidence>
<dbReference type="InterPro" id="IPR007115">
    <property type="entry name" value="6-PTP_synth/QueD"/>
</dbReference>
<dbReference type="OrthoDB" id="9804698at2"/>
<dbReference type="EMBL" id="CP003746">
    <property type="protein sequence ID" value="AGN11276.1"/>
    <property type="molecule type" value="Genomic_DNA"/>
</dbReference>
<name>R9S518_SIMAS</name>
<reference evidence="11 12" key="1">
    <citation type="journal article" date="2013" name="Genome Announc.">
        <title>Complete genome sequence of Simiduia agarivorans SA1(T), a marine bacterium able to degrade a variety of polysaccharides.</title>
        <authorList>
            <person name="Lin S.Y."/>
            <person name="Shieh W.Y."/>
            <person name="Chen J.S."/>
            <person name="Tang S.L."/>
        </authorList>
    </citation>
    <scope>NUCLEOTIDE SEQUENCE [LARGE SCALE GENOMIC DNA]</scope>
    <source>
        <strain evidence="12">DSM 21679 / JCM 13881 / BCRC 17597 / SA1</strain>
    </source>
</reference>
<comment type="similarity">
    <text evidence="3">Belongs to the PTPS family. QueD subfamily.</text>
</comment>
<dbReference type="PANTHER" id="PTHR12589:SF7">
    <property type="entry name" value="6-PYRUVOYL TETRAHYDROBIOPTERIN SYNTHASE"/>
    <property type="match status" value="1"/>
</dbReference>